<evidence type="ECO:0000259" key="8">
    <source>
        <dbReference type="PROSITE" id="PS50850"/>
    </source>
</evidence>
<dbReference type="InterPro" id="IPR004638">
    <property type="entry name" value="EmrB-like"/>
</dbReference>
<feature type="transmembrane region" description="Helical" evidence="7">
    <location>
        <begin position="397"/>
        <end position="419"/>
    </location>
</feature>
<dbReference type="InterPro" id="IPR005829">
    <property type="entry name" value="Sugar_transporter_CS"/>
</dbReference>
<evidence type="ECO:0000256" key="7">
    <source>
        <dbReference type="SAM" id="Phobius"/>
    </source>
</evidence>
<feature type="transmembrane region" description="Helical" evidence="7">
    <location>
        <begin position="141"/>
        <end position="160"/>
    </location>
</feature>
<dbReference type="InterPro" id="IPR011701">
    <property type="entry name" value="MFS"/>
</dbReference>
<dbReference type="PRINTS" id="PR01036">
    <property type="entry name" value="TCRTETB"/>
</dbReference>
<feature type="transmembrane region" description="Helical" evidence="7">
    <location>
        <begin position="201"/>
        <end position="219"/>
    </location>
</feature>
<dbReference type="CDD" id="cd17321">
    <property type="entry name" value="MFS_MMR_MDR_like"/>
    <property type="match status" value="1"/>
</dbReference>
<dbReference type="PANTHER" id="PTHR42718:SF46">
    <property type="entry name" value="BLR6921 PROTEIN"/>
    <property type="match status" value="1"/>
</dbReference>
<feature type="transmembrane region" description="Helical" evidence="7">
    <location>
        <begin position="365"/>
        <end position="385"/>
    </location>
</feature>
<keyword evidence="3" id="KW-1003">Cell membrane</keyword>
<dbReference type="RefSeq" id="WP_353862417.1">
    <property type="nucleotide sequence ID" value="NZ_CP088295.1"/>
</dbReference>
<evidence type="ECO:0000256" key="6">
    <source>
        <dbReference type="ARBA" id="ARBA00023136"/>
    </source>
</evidence>
<dbReference type="PROSITE" id="PS00216">
    <property type="entry name" value="SUGAR_TRANSPORT_1"/>
    <property type="match status" value="1"/>
</dbReference>
<keyword evidence="2" id="KW-0813">Transport</keyword>
<evidence type="ECO:0000313" key="9">
    <source>
        <dbReference type="EMBL" id="UUY01876.1"/>
    </source>
</evidence>
<evidence type="ECO:0000256" key="5">
    <source>
        <dbReference type="ARBA" id="ARBA00022989"/>
    </source>
</evidence>
<dbReference type="InterPro" id="IPR036259">
    <property type="entry name" value="MFS_trans_sf"/>
</dbReference>
<dbReference type="NCBIfam" id="TIGR00711">
    <property type="entry name" value="efflux_EmrB"/>
    <property type="match status" value="1"/>
</dbReference>
<dbReference type="PANTHER" id="PTHR42718">
    <property type="entry name" value="MAJOR FACILITATOR SUPERFAMILY MULTIDRUG TRANSPORTER MFSC"/>
    <property type="match status" value="1"/>
</dbReference>
<dbReference type="Gene3D" id="1.20.1250.20">
    <property type="entry name" value="MFS general substrate transporter like domains"/>
    <property type="match status" value="1"/>
</dbReference>
<proteinExistence type="predicted"/>
<dbReference type="Gene3D" id="1.20.1720.10">
    <property type="entry name" value="Multidrug resistance protein D"/>
    <property type="match status" value="1"/>
</dbReference>
<feature type="transmembrane region" description="Helical" evidence="7">
    <location>
        <begin position="166"/>
        <end position="189"/>
    </location>
</feature>
<keyword evidence="5 7" id="KW-1133">Transmembrane helix</keyword>
<keyword evidence="6 7" id="KW-0472">Membrane</keyword>
<keyword evidence="10" id="KW-1185">Reference proteome</keyword>
<feature type="transmembrane region" description="Helical" evidence="7">
    <location>
        <begin position="269"/>
        <end position="292"/>
    </location>
</feature>
<evidence type="ECO:0000256" key="3">
    <source>
        <dbReference type="ARBA" id="ARBA00022475"/>
    </source>
</evidence>
<feature type="transmembrane region" description="Helical" evidence="7">
    <location>
        <begin position="333"/>
        <end position="353"/>
    </location>
</feature>
<sequence length="477" mass="48622">MSSPSRETSRWLVLILVCFAQFMVVVDATVVNVALPSIQADLGFSAADLQWVVNGYTLVFGGFLLLGGRAADLLGRKRLFLGGLALFTFASALNGLATSQEMLVGARALQGLGAAMVSPAALSIITTTFEDGPERTRALGIWSGIIAGGAAFGLLLGGVLTEALSWPWVFFVNVPVGIAVGVAALRYVAESRTDEQGGFDLAGAITVTSGLTLLTYAIVKAQEWGWAGTNTLVLGGLALALLGAFVAIERRASSPLVQLRIFSIRTLSVANGVMLLIGGALFSMFFFGSLYVQDVLGFSPLESGLAFLPMSIGIAIGAGTAQSLIGRVGVKPVALGGMLLATAGMVLMTGVSADGSYVSDVLPGIVLIAIGMGNVFVPLTLAATTNVDDDHAGLASGIFNTSQQIGGALGLAILSTLAADRTAAVGGDTANAMVEGFQTAFLVGAGMMAVGAIALAVLLRQRDVAHISAADAIPVPA</sequence>
<accession>A0ABY5PB28</accession>
<protein>
    <submittedName>
        <fullName evidence="9">MFS transporter</fullName>
    </submittedName>
</protein>
<dbReference type="PROSITE" id="PS50850">
    <property type="entry name" value="MFS"/>
    <property type="match status" value="1"/>
</dbReference>
<dbReference type="Proteomes" id="UP001058860">
    <property type="component" value="Chromosome"/>
</dbReference>
<feature type="transmembrane region" description="Helical" evidence="7">
    <location>
        <begin position="12"/>
        <end position="37"/>
    </location>
</feature>
<feature type="transmembrane region" description="Helical" evidence="7">
    <location>
        <begin position="439"/>
        <end position="459"/>
    </location>
</feature>
<reference evidence="10" key="1">
    <citation type="submission" date="2021-11" db="EMBL/GenBank/DDBJ databases">
        <title>Cultivation dependent microbiological survey of springs from the worlds oldest radium mine currently devoted to the extraction of radon-saturated water.</title>
        <authorList>
            <person name="Kapinusova G."/>
            <person name="Smrhova T."/>
            <person name="Strejcek M."/>
            <person name="Suman J."/>
            <person name="Jani K."/>
            <person name="Pajer P."/>
            <person name="Uhlik O."/>
        </authorList>
    </citation>
    <scope>NUCLEOTIDE SEQUENCE [LARGE SCALE GENOMIC DNA]</scope>
    <source>
        <strain evidence="10">J379</strain>
    </source>
</reference>
<feature type="domain" description="Major facilitator superfamily (MFS) profile" evidence="8">
    <location>
        <begin position="13"/>
        <end position="463"/>
    </location>
</feature>
<feature type="transmembrane region" description="Helical" evidence="7">
    <location>
        <begin position="49"/>
        <end position="67"/>
    </location>
</feature>
<feature type="transmembrane region" description="Helical" evidence="7">
    <location>
        <begin position="109"/>
        <end position="129"/>
    </location>
</feature>
<feature type="transmembrane region" description="Helical" evidence="7">
    <location>
        <begin position="304"/>
        <end position="321"/>
    </location>
</feature>
<comment type="subcellular location">
    <subcellularLocation>
        <location evidence="1">Cell membrane</location>
        <topology evidence="1">Multi-pass membrane protein</topology>
    </subcellularLocation>
</comment>
<dbReference type="SUPFAM" id="SSF103473">
    <property type="entry name" value="MFS general substrate transporter"/>
    <property type="match status" value="1"/>
</dbReference>
<feature type="transmembrane region" description="Helical" evidence="7">
    <location>
        <begin position="79"/>
        <end position="97"/>
    </location>
</feature>
<evidence type="ECO:0000313" key="10">
    <source>
        <dbReference type="Proteomes" id="UP001058860"/>
    </source>
</evidence>
<dbReference type="EMBL" id="CP088295">
    <property type="protein sequence ID" value="UUY01876.1"/>
    <property type="molecule type" value="Genomic_DNA"/>
</dbReference>
<evidence type="ECO:0000256" key="4">
    <source>
        <dbReference type="ARBA" id="ARBA00022692"/>
    </source>
</evidence>
<keyword evidence="4 7" id="KW-0812">Transmembrane</keyword>
<gene>
    <name evidence="9" type="ORF">LRS13_14205</name>
</gene>
<organism evidence="9 10">
    <name type="scientific">Svornostia abyssi</name>
    <dbReference type="NCBI Taxonomy" id="2898438"/>
    <lineage>
        <taxon>Bacteria</taxon>
        <taxon>Bacillati</taxon>
        <taxon>Actinomycetota</taxon>
        <taxon>Thermoleophilia</taxon>
        <taxon>Solirubrobacterales</taxon>
        <taxon>Baekduiaceae</taxon>
        <taxon>Svornostia</taxon>
    </lineage>
</organism>
<name>A0ABY5PB28_9ACTN</name>
<dbReference type="InterPro" id="IPR020846">
    <property type="entry name" value="MFS_dom"/>
</dbReference>
<feature type="transmembrane region" description="Helical" evidence="7">
    <location>
        <begin position="225"/>
        <end position="248"/>
    </location>
</feature>
<evidence type="ECO:0000256" key="2">
    <source>
        <dbReference type="ARBA" id="ARBA00022448"/>
    </source>
</evidence>
<evidence type="ECO:0000256" key="1">
    <source>
        <dbReference type="ARBA" id="ARBA00004651"/>
    </source>
</evidence>
<dbReference type="Pfam" id="PF07690">
    <property type="entry name" value="MFS_1"/>
    <property type="match status" value="1"/>
</dbReference>